<proteinExistence type="predicted"/>
<feature type="compositionally biased region" description="Low complexity" evidence="1">
    <location>
        <begin position="101"/>
        <end position="114"/>
    </location>
</feature>
<evidence type="ECO:0000313" key="3">
    <source>
        <dbReference type="Proteomes" id="UP001341840"/>
    </source>
</evidence>
<feature type="region of interest" description="Disordered" evidence="1">
    <location>
        <begin position="101"/>
        <end position="167"/>
    </location>
</feature>
<reference evidence="2 3" key="1">
    <citation type="journal article" date="2023" name="Plants (Basel)">
        <title>Bridging the Gap: Combining Genomics and Transcriptomics Approaches to Understand Stylosanthes scabra, an Orphan Legume from the Brazilian Caatinga.</title>
        <authorList>
            <person name="Ferreira-Neto J.R.C."/>
            <person name="da Silva M.D."/>
            <person name="Binneck E."/>
            <person name="de Melo N.F."/>
            <person name="da Silva R.H."/>
            <person name="de Melo A.L.T.M."/>
            <person name="Pandolfi V."/>
            <person name="Bustamante F.O."/>
            <person name="Brasileiro-Vidal A.C."/>
            <person name="Benko-Iseppon A.M."/>
        </authorList>
    </citation>
    <scope>NUCLEOTIDE SEQUENCE [LARGE SCALE GENOMIC DNA]</scope>
    <source>
        <tissue evidence="2">Leaves</tissue>
    </source>
</reference>
<dbReference type="Proteomes" id="UP001341840">
    <property type="component" value="Unassembled WGS sequence"/>
</dbReference>
<name>A0ABU6SN63_9FABA</name>
<evidence type="ECO:0000256" key="1">
    <source>
        <dbReference type="SAM" id="MobiDB-lite"/>
    </source>
</evidence>
<organism evidence="2 3">
    <name type="scientific">Stylosanthes scabra</name>
    <dbReference type="NCBI Taxonomy" id="79078"/>
    <lineage>
        <taxon>Eukaryota</taxon>
        <taxon>Viridiplantae</taxon>
        <taxon>Streptophyta</taxon>
        <taxon>Embryophyta</taxon>
        <taxon>Tracheophyta</taxon>
        <taxon>Spermatophyta</taxon>
        <taxon>Magnoliopsida</taxon>
        <taxon>eudicotyledons</taxon>
        <taxon>Gunneridae</taxon>
        <taxon>Pentapetalae</taxon>
        <taxon>rosids</taxon>
        <taxon>fabids</taxon>
        <taxon>Fabales</taxon>
        <taxon>Fabaceae</taxon>
        <taxon>Papilionoideae</taxon>
        <taxon>50 kb inversion clade</taxon>
        <taxon>dalbergioids sensu lato</taxon>
        <taxon>Dalbergieae</taxon>
        <taxon>Pterocarpus clade</taxon>
        <taxon>Stylosanthes</taxon>
    </lineage>
</organism>
<gene>
    <name evidence="2" type="ORF">PIB30_067042</name>
</gene>
<evidence type="ECO:0000313" key="2">
    <source>
        <dbReference type="EMBL" id="MED6137665.1"/>
    </source>
</evidence>
<feature type="compositionally biased region" description="Basic and acidic residues" evidence="1">
    <location>
        <begin position="145"/>
        <end position="156"/>
    </location>
</feature>
<comment type="caution">
    <text evidence="2">The sequence shown here is derived from an EMBL/GenBank/DDBJ whole genome shotgun (WGS) entry which is preliminary data.</text>
</comment>
<protein>
    <submittedName>
        <fullName evidence="2">Uncharacterized protein</fullName>
    </submittedName>
</protein>
<accession>A0ABU6SN63</accession>
<sequence length="205" mass="22748">MGKKKSCQNVKVPRPLSAVEQGLYGWVEETIFTQPSVLEDSLPELRRRMSLTKRNNLTYDLFHVKMKKTKLDRMMAMMADPSRMAPRAILPTGVASATAAAAATSSSNPATPAAQVPPPPPTNSKAKKSSAKRERPEAVNVEGEEGAREDPTADLKQKRRWKDKGKEEDFVDRVLGEDSAWEHAVNPLDLVFPKEYNYRKALDGG</sequence>
<dbReference type="EMBL" id="JASCZI010061108">
    <property type="protein sequence ID" value="MED6137665.1"/>
    <property type="molecule type" value="Genomic_DNA"/>
</dbReference>
<keyword evidence="3" id="KW-1185">Reference proteome</keyword>